<dbReference type="InterPro" id="IPR001763">
    <property type="entry name" value="Rhodanese-like_dom"/>
</dbReference>
<reference evidence="2" key="1">
    <citation type="submission" date="2018-06" db="EMBL/GenBank/DDBJ databases">
        <authorList>
            <person name="Zhirakovskaya E."/>
        </authorList>
    </citation>
    <scope>NUCLEOTIDE SEQUENCE</scope>
</reference>
<gene>
    <name evidence="2" type="ORF">MNBD_GAMMA01-1485</name>
</gene>
<accession>A0A3B0VBM4</accession>
<sequence length="299" mass="34510">MILTEIKAITRNKINFIVLIILSCALFTAVASSENDELLQCEHDPKYTAQNINQSNWRRNDQIYISPYKLYSHINNKLQNGEVGSYTIIDVRSKNRFKQYHINNSFNLPYDSLKTRSIFKHKKIVLVGTGSDYKRLENLQEVLASYGFDHVVILDGGLNFWKSKIKLKQLHPNDYHLADLTKLINGDISRWKIIDTSDNDKMTKYFPNVINLDAAKITNKPLTLTKSKLSNKKLIENILLVLPSHANSKEIINSWQSHHANVYTINTDKMSIALHQYDSKQKLISYKKRTDEAQLACLL</sequence>
<proteinExistence type="predicted"/>
<dbReference type="EMBL" id="UOEW01000137">
    <property type="protein sequence ID" value="VAW36282.1"/>
    <property type="molecule type" value="Genomic_DNA"/>
</dbReference>
<organism evidence="2">
    <name type="scientific">hydrothermal vent metagenome</name>
    <dbReference type="NCBI Taxonomy" id="652676"/>
    <lineage>
        <taxon>unclassified sequences</taxon>
        <taxon>metagenomes</taxon>
        <taxon>ecological metagenomes</taxon>
    </lineage>
</organism>
<dbReference type="CDD" id="cd00158">
    <property type="entry name" value="RHOD"/>
    <property type="match status" value="1"/>
</dbReference>
<evidence type="ECO:0000259" key="1">
    <source>
        <dbReference type="PROSITE" id="PS50206"/>
    </source>
</evidence>
<protein>
    <recommendedName>
        <fullName evidence="1">Rhodanese domain-containing protein</fullName>
    </recommendedName>
</protein>
<dbReference type="Pfam" id="PF00581">
    <property type="entry name" value="Rhodanese"/>
    <property type="match status" value="1"/>
</dbReference>
<dbReference type="Gene3D" id="3.40.250.10">
    <property type="entry name" value="Rhodanese-like domain"/>
    <property type="match status" value="1"/>
</dbReference>
<dbReference type="PROSITE" id="PS50206">
    <property type="entry name" value="RHODANESE_3"/>
    <property type="match status" value="1"/>
</dbReference>
<evidence type="ECO:0000313" key="2">
    <source>
        <dbReference type="EMBL" id="VAW36282.1"/>
    </source>
</evidence>
<feature type="domain" description="Rhodanese" evidence="1">
    <location>
        <begin position="82"/>
        <end position="166"/>
    </location>
</feature>
<name>A0A3B0VBM4_9ZZZZ</name>
<dbReference type="SMART" id="SM00450">
    <property type="entry name" value="RHOD"/>
    <property type="match status" value="1"/>
</dbReference>
<dbReference type="InterPro" id="IPR036873">
    <property type="entry name" value="Rhodanese-like_dom_sf"/>
</dbReference>
<dbReference type="AlphaFoldDB" id="A0A3B0VBM4"/>
<dbReference type="SUPFAM" id="SSF52821">
    <property type="entry name" value="Rhodanese/Cell cycle control phosphatase"/>
    <property type="match status" value="1"/>
</dbReference>
<dbReference type="PROSITE" id="PS51257">
    <property type="entry name" value="PROKAR_LIPOPROTEIN"/>
    <property type="match status" value="1"/>
</dbReference>